<dbReference type="InterPro" id="IPR037294">
    <property type="entry name" value="ABC_BtuC-like"/>
</dbReference>
<dbReference type="GO" id="GO:0055085">
    <property type="term" value="P:transmembrane transport"/>
    <property type="evidence" value="ECO:0007669"/>
    <property type="project" value="InterPro"/>
</dbReference>
<feature type="transmembrane region" description="Helical" evidence="7">
    <location>
        <begin position="29"/>
        <end position="49"/>
    </location>
</feature>
<organism evidence="8 9">
    <name type="scientific">Rhizobium meliloti</name>
    <name type="common">Ensifer meliloti</name>
    <name type="synonym">Sinorhizobium meliloti</name>
    <dbReference type="NCBI Taxonomy" id="382"/>
    <lineage>
        <taxon>Bacteria</taxon>
        <taxon>Pseudomonadati</taxon>
        <taxon>Pseudomonadota</taxon>
        <taxon>Alphaproteobacteria</taxon>
        <taxon>Hyphomicrobiales</taxon>
        <taxon>Rhizobiaceae</taxon>
        <taxon>Sinorhizobium/Ensifer group</taxon>
        <taxon>Sinorhizobium</taxon>
    </lineage>
</organism>
<feature type="transmembrane region" description="Helical" evidence="7">
    <location>
        <begin position="273"/>
        <end position="293"/>
    </location>
</feature>
<evidence type="ECO:0000313" key="8">
    <source>
        <dbReference type="EMBL" id="PJR09900.1"/>
    </source>
</evidence>
<dbReference type="GO" id="GO:0043190">
    <property type="term" value="C:ATP-binding cassette (ABC) transporter complex"/>
    <property type="evidence" value="ECO:0007669"/>
    <property type="project" value="InterPro"/>
</dbReference>
<feature type="transmembrane region" description="Helical" evidence="7">
    <location>
        <begin position="197"/>
        <end position="228"/>
    </location>
</feature>
<feature type="transmembrane region" description="Helical" evidence="7">
    <location>
        <begin position="113"/>
        <end position="137"/>
    </location>
</feature>
<keyword evidence="4 7" id="KW-1133">Transmembrane helix</keyword>
<name>A0A2J0YU13_RHIML</name>
<proteinExistence type="inferred from homology"/>
<comment type="similarity">
    <text evidence="2 6">Belongs to the ABC-3 integral membrane protein family.</text>
</comment>
<evidence type="ECO:0000313" key="9">
    <source>
        <dbReference type="Proteomes" id="UP000231987"/>
    </source>
</evidence>
<keyword evidence="5 7" id="KW-0472">Membrane</keyword>
<dbReference type="Proteomes" id="UP000231987">
    <property type="component" value="Unassembled WGS sequence"/>
</dbReference>
<feature type="transmembrane region" description="Helical" evidence="7">
    <location>
        <begin position="56"/>
        <end position="77"/>
    </location>
</feature>
<keyword evidence="3 6" id="KW-0812">Transmembrane</keyword>
<keyword evidence="6" id="KW-0813">Transport</keyword>
<feature type="transmembrane region" description="Helical" evidence="7">
    <location>
        <begin position="157"/>
        <end position="176"/>
    </location>
</feature>
<reference evidence="8 9" key="1">
    <citation type="submission" date="2017-06" db="EMBL/GenBank/DDBJ databases">
        <title>Ensifer strains isolated from leguminous trees and herbs display diverse denitrification phenotypes with some acting as strong N2O sinks.</title>
        <authorList>
            <person name="Woliy K."/>
            <person name="Mania D."/>
            <person name="Bakken L.R."/>
            <person name="Frostegard A."/>
        </authorList>
    </citation>
    <scope>NUCLEOTIDE SEQUENCE [LARGE SCALE GENOMIC DNA]</scope>
    <source>
        <strain evidence="8 9">AC50a</strain>
    </source>
</reference>
<dbReference type="Pfam" id="PF00950">
    <property type="entry name" value="ABC-3"/>
    <property type="match status" value="1"/>
</dbReference>
<evidence type="ECO:0000256" key="5">
    <source>
        <dbReference type="ARBA" id="ARBA00023136"/>
    </source>
</evidence>
<sequence length="301" mass="32102">MTPLYQLLREIGANLSFAGYLPDAFRYDFFANAVICALIIGPLLGWLGTMVVVKRMAFFSQAVGNAALTGVAIGVMLGEAYTAPYVSMFSFCLLFALIMKYTQFRTSLSNDVLIGVFLSISLALGSSLLLFVSARINTHVMESVLFGSILTVNDTDISILLAVAAVTLSAGLWLYNQMLLASLNPSLAAARGIPVRFIDYVLVVLVALVTVACVKIVGAVLVEALLIIPAAAARNISRSLVGFVWYSVIIATFACLTGIYIPMAYDLPLPSGGAIILVAALAFVGTVLIRSTLGHFKESRI</sequence>
<evidence type="ECO:0000256" key="4">
    <source>
        <dbReference type="ARBA" id="ARBA00022989"/>
    </source>
</evidence>
<feature type="transmembrane region" description="Helical" evidence="7">
    <location>
        <begin position="240"/>
        <end position="261"/>
    </location>
</feature>
<evidence type="ECO:0000256" key="6">
    <source>
        <dbReference type="RuleBase" id="RU003943"/>
    </source>
</evidence>
<dbReference type="Gene3D" id="1.10.3470.10">
    <property type="entry name" value="ABC transporter involved in vitamin B12 uptake, BtuC"/>
    <property type="match status" value="1"/>
</dbReference>
<dbReference type="RefSeq" id="WP_100674709.1">
    <property type="nucleotide sequence ID" value="NZ_NJGD01000026.1"/>
</dbReference>
<evidence type="ECO:0000256" key="2">
    <source>
        <dbReference type="ARBA" id="ARBA00008034"/>
    </source>
</evidence>
<gene>
    <name evidence="8" type="ORF">CEJ86_30265</name>
</gene>
<dbReference type="EMBL" id="NJGD01000026">
    <property type="protein sequence ID" value="PJR09900.1"/>
    <property type="molecule type" value="Genomic_DNA"/>
</dbReference>
<feature type="transmembrane region" description="Helical" evidence="7">
    <location>
        <begin position="83"/>
        <end position="101"/>
    </location>
</feature>
<comment type="subcellular location">
    <subcellularLocation>
        <location evidence="6">Cell membrane</location>
        <topology evidence="6">Multi-pass membrane protein</topology>
    </subcellularLocation>
    <subcellularLocation>
        <location evidence="1">Membrane</location>
        <topology evidence="1">Multi-pass membrane protein</topology>
    </subcellularLocation>
</comment>
<evidence type="ECO:0000256" key="7">
    <source>
        <dbReference type="SAM" id="Phobius"/>
    </source>
</evidence>
<protein>
    <submittedName>
        <fullName evidence="8">Zinc ABC transporter permease</fullName>
    </submittedName>
</protein>
<dbReference type="GO" id="GO:0010043">
    <property type="term" value="P:response to zinc ion"/>
    <property type="evidence" value="ECO:0007669"/>
    <property type="project" value="TreeGrafter"/>
</dbReference>
<dbReference type="AlphaFoldDB" id="A0A2J0YU13"/>
<accession>A0A2J0YU13</accession>
<dbReference type="PANTHER" id="PTHR30477:SF18">
    <property type="entry name" value="METAL TRANSPORT SYSTEM MEMBRANE PROTEIN CT_417-RELATED"/>
    <property type="match status" value="1"/>
</dbReference>
<evidence type="ECO:0000256" key="1">
    <source>
        <dbReference type="ARBA" id="ARBA00004141"/>
    </source>
</evidence>
<dbReference type="SUPFAM" id="SSF81345">
    <property type="entry name" value="ABC transporter involved in vitamin B12 uptake, BtuC"/>
    <property type="match status" value="1"/>
</dbReference>
<dbReference type="PANTHER" id="PTHR30477">
    <property type="entry name" value="ABC-TRANSPORTER METAL-BINDING PROTEIN"/>
    <property type="match status" value="1"/>
</dbReference>
<dbReference type="InterPro" id="IPR001626">
    <property type="entry name" value="ABC_TroCD"/>
</dbReference>
<evidence type="ECO:0000256" key="3">
    <source>
        <dbReference type="ARBA" id="ARBA00022692"/>
    </source>
</evidence>
<comment type="caution">
    <text evidence="8">The sequence shown here is derived from an EMBL/GenBank/DDBJ whole genome shotgun (WGS) entry which is preliminary data.</text>
</comment>